<evidence type="ECO:0000256" key="1">
    <source>
        <dbReference type="SAM" id="MobiDB-lite"/>
    </source>
</evidence>
<feature type="region of interest" description="Disordered" evidence="1">
    <location>
        <begin position="313"/>
        <end position="376"/>
    </location>
</feature>
<dbReference type="HOGENOM" id="CLU_523040_0_0_1"/>
<accession>T1FAC9</accession>
<dbReference type="SUPFAM" id="SSF52540">
    <property type="entry name" value="P-loop containing nucleoside triphosphate hydrolases"/>
    <property type="match status" value="1"/>
</dbReference>
<dbReference type="EMBL" id="KB097026">
    <property type="protein sequence ID" value="ESN99975.1"/>
    <property type="molecule type" value="Genomic_DNA"/>
</dbReference>
<reference evidence="2 4" key="2">
    <citation type="journal article" date="2013" name="Nature">
        <title>Insights into bilaterian evolution from three spiralian genomes.</title>
        <authorList>
            <person name="Simakov O."/>
            <person name="Marletaz F."/>
            <person name="Cho S.J."/>
            <person name="Edsinger-Gonzales E."/>
            <person name="Havlak P."/>
            <person name="Hellsten U."/>
            <person name="Kuo D.H."/>
            <person name="Larsson T."/>
            <person name="Lv J."/>
            <person name="Arendt D."/>
            <person name="Savage R."/>
            <person name="Osoegawa K."/>
            <person name="de Jong P."/>
            <person name="Grimwood J."/>
            <person name="Chapman J.A."/>
            <person name="Shapiro H."/>
            <person name="Aerts A."/>
            <person name="Otillar R.P."/>
            <person name="Terry A.Y."/>
            <person name="Boore J.L."/>
            <person name="Grigoriev I.V."/>
            <person name="Lindberg D.R."/>
            <person name="Seaver E.C."/>
            <person name="Weisblat D.A."/>
            <person name="Putnam N.H."/>
            <person name="Rokhsar D.S."/>
        </authorList>
    </citation>
    <scope>NUCLEOTIDE SEQUENCE</scope>
</reference>
<evidence type="ECO:0000313" key="4">
    <source>
        <dbReference type="Proteomes" id="UP000015101"/>
    </source>
</evidence>
<dbReference type="AlphaFoldDB" id="T1FAC9"/>
<protein>
    <submittedName>
        <fullName evidence="2 3">Uncharacterized protein</fullName>
    </submittedName>
</protein>
<dbReference type="RefSeq" id="XP_009021984.1">
    <property type="nucleotide sequence ID" value="XM_009023736.1"/>
</dbReference>
<dbReference type="EMBL" id="AMQM01005601">
    <property type="status" value="NOT_ANNOTATED_CDS"/>
    <property type="molecule type" value="Genomic_DNA"/>
</dbReference>
<feature type="region of interest" description="Disordered" evidence="1">
    <location>
        <begin position="42"/>
        <end position="79"/>
    </location>
</feature>
<sequence>MATAEKEEEIDEFAMFKARSLGVESEYLELARSGLLRKSIKKVPLGATKRRENDDDDYDDVTQRQYGGNNRNVGRDDVENNNFLGSDIGGCGAGLHRAHSYRASRRSPREGRPEASGEKEEAEDEATSSGKLSRQRNMTMPSRRKGEQQRPKQLQQLQQLPPEPPNALNDRSVLRVRNFSTKDGNIINRGDSIKIRKVGDGLAGARPRSCRAGSSIISPLARDQSKHFFENNSININNNLMNNNRSGSLRGVHNNNSSNVNNNIHNNISNGSINKSSLKLKTTAAAAATNKNNRKLYSNSASHLAITEFNYDNNNDDDDDINDSSNNINKRNKLPLKNSKFSRQFQSQDDDHAGKRVSGKYQQQQQSHQQQYQQQNNNIQATTSLSASTLTTKQRHINNINNNNNHTQHQTTDQLNDNVCEDGGHVTYHNGHHQENDGGVNNDDDDDHNNILLQNDVTINRSHDEDDVVVYKVVVMGMTGVGKTTLTHQMLTSEYLANNENNDMGIHTHKYPKYKNTNVVK</sequence>
<dbReference type="CTD" id="20205778"/>
<feature type="region of interest" description="Disordered" evidence="1">
    <location>
        <begin position="99"/>
        <end position="171"/>
    </location>
</feature>
<feature type="region of interest" description="Disordered" evidence="1">
    <location>
        <begin position="426"/>
        <end position="448"/>
    </location>
</feature>
<feature type="compositionally biased region" description="Low complexity" evidence="1">
    <location>
        <begin position="151"/>
        <end position="160"/>
    </location>
</feature>
<organism evidence="3 4">
    <name type="scientific">Helobdella robusta</name>
    <name type="common">Californian leech</name>
    <dbReference type="NCBI Taxonomy" id="6412"/>
    <lineage>
        <taxon>Eukaryota</taxon>
        <taxon>Metazoa</taxon>
        <taxon>Spiralia</taxon>
        <taxon>Lophotrochozoa</taxon>
        <taxon>Annelida</taxon>
        <taxon>Clitellata</taxon>
        <taxon>Hirudinea</taxon>
        <taxon>Rhynchobdellida</taxon>
        <taxon>Glossiphoniidae</taxon>
        <taxon>Helobdella</taxon>
    </lineage>
</organism>
<dbReference type="InterPro" id="IPR027417">
    <property type="entry name" value="P-loop_NTPase"/>
</dbReference>
<feature type="compositionally biased region" description="Basic and acidic residues" evidence="1">
    <location>
        <begin position="107"/>
        <end position="119"/>
    </location>
</feature>
<evidence type="ECO:0000313" key="2">
    <source>
        <dbReference type="EMBL" id="ESN99975.1"/>
    </source>
</evidence>
<dbReference type="EnsemblMetazoa" id="HelroT176276">
    <property type="protein sequence ID" value="HelroP176276"/>
    <property type="gene ID" value="HelroG176276"/>
</dbReference>
<name>T1FAC9_HELRO</name>
<dbReference type="KEGG" id="hro:HELRODRAFT_176276"/>
<dbReference type="PANTHER" id="PTHR20916">
    <property type="entry name" value="CYSTEINE AND GLYCINE-RICH PROTEIN 2 BINDING PROTEIN"/>
    <property type="match status" value="1"/>
</dbReference>
<proteinExistence type="predicted"/>
<reference evidence="4" key="1">
    <citation type="submission" date="2012-12" db="EMBL/GenBank/DDBJ databases">
        <authorList>
            <person name="Hellsten U."/>
            <person name="Grimwood J."/>
            <person name="Chapman J.A."/>
            <person name="Shapiro H."/>
            <person name="Aerts A."/>
            <person name="Otillar R.P."/>
            <person name="Terry A.Y."/>
            <person name="Boore J.L."/>
            <person name="Simakov O."/>
            <person name="Marletaz F."/>
            <person name="Cho S.-J."/>
            <person name="Edsinger-Gonzales E."/>
            <person name="Havlak P."/>
            <person name="Kuo D.-H."/>
            <person name="Larsson T."/>
            <person name="Lv J."/>
            <person name="Arendt D."/>
            <person name="Savage R."/>
            <person name="Osoegawa K."/>
            <person name="de Jong P."/>
            <person name="Lindberg D.R."/>
            <person name="Seaver E.C."/>
            <person name="Weisblat D.A."/>
            <person name="Putnam N.H."/>
            <person name="Grigoriev I.V."/>
            <person name="Rokhsar D.S."/>
        </authorList>
    </citation>
    <scope>NUCLEOTIDE SEQUENCE</scope>
</reference>
<dbReference type="Proteomes" id="UP000015101">
    <property type="component" value="Unassembled WGS sequence"/>
</dbReference>
<feature type="compositionally biased region" description="Polar residues" evidence="1">
    <location>
        <begin position="130"/>
        <end position="140"/>
    </location>
</feature>
<feature type="compositionally biased region" description="Polar residues" evidence="1">
    <location>
        <begin position="63"/>
        <end position="72"/>
    </location>
</feature>
<gene>
    <name evidence="3" type="primary">20205778</name>
    <name evidence="2" type="ORF">HELRODRAFT_176276</name>
</gene>
<dbReference type="PANTHER" id="PTHR20916:SF18">
    <property type="entry name" value="IPT_TIG DOMAIN-CONTAINING PROTEIN"/>
    <property type="match status" value="1"/>
</dbReference>
<keyword evidence="4" id="KW-1185">Reference proteome</keyword>
<evidence type="ECO:0000313" key="3">
    <source>
        <dbReference type="EnsemblMetazoa" id="HelroP176276"/>
    </source>
</evidence>
<dbReference type="InParanoid" id="T1FAC9"/>
<dbReference type="GeneID" id="20205778"/>
<feature type="compositionally biased region" description="Low complexity" evidence="1">
    <location>
        <begin position="362"/>
        <end position="376"/>
    </location>
</feature>
<reference evidence="3" key="3">
    <citation type="submission" date="2015-06" db="UniProtKB">
        <authorList>
            <consortium name="EnsemblMetazoa"/>
        </authorList>
    </citation>
    <scope>IDENTIFICATION</scope>
</reference>